<protein>
    <submittedName>
        <fullName evidence="1">Uncharacterized protein</fullName>
    </submittedName>
</protein>
<accession>A0ABQ9YPK7</accession>
<comment type="caution">
    <text evidence="1">The sequence shown here is derived from an EMBL/GenBank/DDBJ whole genome shotgun (WGS) entry which is preliminary data.</text>
</comment>
<sequence length="104" mass="11851">MAGRYFGVSALISWEITEQPAVESSFLSAERQKSAEQFSRGDNAMIPEEVVPNYRLNDKGMRSNLRATRVSANFYTERWRVGREDRGNQAAKLLFKADATCITW</sequence>
<keyword evidence="2" id="KW-1185">Reference proteome</keyword>
<proteinExistence type="predicted"/>
<evidence type="ECO:0000313" key="2">
    <source>
        <dbReference type="Proteomes" id="UP001234178"/>
    </source>
</evidence>
<gene>
    <name evidence="1" type="ORF">OUZ56_004253</name>
</gene>
<evidence type="ECO:0000313" key="1">
    <source>
        <dbReference type="EMBL" id="KAK4002425.1"/>
    </source>
</evidence>
<organism evidence="1 2">
    <name type="scientific">Daphnia magna</name>
    <dbReference type="NCBI Taxonomy" id="35525"/>
    <lineage>
        <taxon>Eukaryota</taxon>
        <taxon>Metazoa</taxon>
        <taxon>Ecdysozoa</taxon>
        <taxon>Arthropoda</taxon>
        <taxon>Crustacea</taxon>
        <taxon>Branchiopoda</taxon>
        <taxon>Diplostraca</taxon>
        <taxon>Cladocera</taxon>
        <taxon>Anomopoda</taxon>
        <taxon>Daphniidae</taxon>
        <taxon>Daphnia</taxon>
    </lineage>
</organism>
<dbReference type="EMBL" id="JAOYFB010000001">
    <property type="protein sequence ID" value="KAK4002425.1"/>
    <property type="molecule type" value="Genomic_DNA"/>
</dbReference>
<name>A0ABQ9YPK7_9CRUS</name>
<dbReference type="Proteomes" id="UP001234178">
    <property type="component" value="Unassembled WGS sequence"/>
</dbReference>
<reference evidence="1 2" key="1">
    <citation type="journal article" date="2023" name="Nucleic Acids Res.">
        <title>The hologenome of Daphnia magna reveals possible DNA methylation and microbiome-mediated evolution of the host genome.</title>
        <authorList>
            <person name="Chaturvedi A."/>
            <person name="Li X."/>
            <person name="Dhandapani V."/>
            <person name="Marshall H."/>
            <person name="Kissane S."/>
            <person name="Cuenca-Cambronero M."/>
            <person name="Asole G."/>
            <person name="Calvet F."/>
            <person name="Ruiz-Romero M."/>
            <person name="Marangio P."/>
            <person name="Guigo R."/>
            <person name="Rago D."/>
            <person name="Mirbahai L."/>
            <person name="Eastwood N."/>
            <person name="Colbourne J.K."/>
            <person name="Zhou J."/>
            <person name="Mallon E."/>
            <person name="Orsini L."/>
        </authorList>
    </citation>
    <scope>NUCLEOTIDE SEQUENCE [LARGE SCALE GENOMIC DNA]</scope>
    <source>
        <strain evidence="1">LRV0_1</strain>
    </source>
</reference>